<name>A0A918YZY8_9GAMM</name>
<reference evidence="2" key="2">
    <citation type="submission" date="2020-09" db="EMBL/GenBank/DDBJ databases">
        <authorList>
            <person name="Sun Q."/>
            <person name="Kim S."/>
        </authorList>
    </citation>
    <scope>NUCLEOTIDE SEQUENCE</scope>
    <source>
        <strain evidence="2">KCTC 32020</strain>
    </source>
</reference>
<protein>
    <recommendedName>
        <fullName evidence="4">Secreted protein</fullName>
    </recommendedName>
</protein>
<comment type="caution">
    <text evidence="2">The sequence shown here is derived from an EMBL/GenBank/DDBJ whole genome shotgun (WGS) entry which is preliminary data.</text>
</comment>
<evidence type="ECO:0008006" key="4">
    <source>
        <dbReference type="Google" id="ProtNLM"/>
    </source>
</evidence>
<sequence>MHSRLLVLGASLALALPAHAAPPAYVPIEQRLSAEQMRATGLDTLGADQLRALNAILASEQASVARQVEDDTVREQQRRGGLFDRDSREPIRSAIVGSFRGWSSGDVLRLENGQRWRVVDTPPMAIRGSLENPKVTIAPGFMGAWYLQVDGHSPKAKVKPVE</sequence>
<reference evidence="2" key="1">
    <citation type="journal article" date="2014" name="Int. J. Syst. Evol. Microbiol.">
        <title>Complete genome sequence of Corynebacterium casei LMG S-19264T (=DSM 44701T), isolated from a smear-ripened cheese.</title>
        <authorList>
            <consortium name="US DOE Joint Genome Institute (JGI-PGF)"/>
            <person name="Walter F."/>
            <person name="Albersmeier A."/>
            <person name="Kalinowski J."/>
            <person name="Ruckert C."/>
        </authorList>
    </citation>
    <scope>NUCLEOTIDE SEQUENCE</scope>
    <source>
        <strain evidence="2">KCTC 32020</strain>
    </source>
</reference>
<keyword evidence="3" id="KW-1185">Reference proteome</keyword>
<accession>A0A918YZY8</accession>
<feature type="signal peptide" evidence="1">
    <location>
        <begin position="1"/>
        <end position="20"/>
    </location>
</feature>
<dbReference type="OrthoDB" id="8703271at2"/>
<dbReference type="EMBL" id="BNCF01000005">
    <property type="protein sequence ID" value="GHE31894.1"/>
    <property type="molecule type" value="Genomic_DNA"/>
</dbReference>
<organism evidence="2 3">
    <name type="scientific">Vulcaniibacterium thermophilum</name>
    <dbReference type="NCBI Taxonomy" id="1169913"/>
    <lineage>
        <taxon>Bacteria</taxon>
        <taxon>Pseudomonadati</taxon>
        <taxon>Pseudomonadota</taxon>
        <taxon>Gammaproteobacteria</taxon>
        <taxon>Lysobacterales</taxon>
        <taxon>Lysobacteraceae</taxon>
        <taxon>Vulcaniibacterium</taxon>
    </lineage>
</organism>
<dbReference type="RefSeq" id="WP_146473263.1">
    <property type="nucleotide sequence ID" value="NZ_BNCF01000005.1"/>
</dbReference>
<proteinExistence type="predicted"/>
<feature type="chain" id="PRO_5037734073" description="Secreted protein" evidence="1">
    <location>
        <begin position="21"/>
        <end position="162"/>
    </location>
</feature>
<dbReference type="AlphaFoldDB" id="A0A918YZY8"/>
<gene>
    <name evidence="2" type="ORF">GCM10007167_12370</name>
</gene>
<evidence type="ECO:0000313" key="2">
    <source>
        <dbReference type="EMBL" id="GHE31894.1"/>
    </source>
</evidence>
<evidence type="ECO:0000256" key="1">
    <source>
        <dbReference type="SAM" id="SignalP"/>
    </source>
</evidence>
<keyword evidence="1" id="KW-0732">Signal</keyword>
<dbReference type="Proteomes" id="UP000636453">
    <property type="component" value="Unassembled WGS sequence"/>
</dbReference>
<evidence type="ECO:0000313" key="3">
    <source>
        <dbReference type="Proteomes" id="UP000636453"/>
    </source>
</evidence>